<evidence type="ECO:0000313" key="7">
    <source>
        <dbReference type="Proteomes" id="UP000011715"/>
    </source>
</evidence>
<feature type="modified residue" description="4-aspartylphosphate" evidence="3">
    <location>
        <position position="69"/>
    </location>
</feature>
<evidence type="ECO:0000256" key="2">
    <source>
        <dbReference type="ARBA" id="ARBA00023012"/>
    </source>
</evidence>
<dbReference type="PANTHER" id="PTHR45339">
    <property type="entry name" value="HYBRID SIGNAL TRANSDUCTION HISTIDINE KINASE J"/>
    <property type="match status" value="1"/>
</dbReference>
<evidence type="ECO:0000313" key="5">
    <source>
        <dbReference type="EMBL" id="KLU82172.1"/>
    </source>
</evidence>
<dbReference type="SMART" id="SM00448">
    <property type="entry name" value="REC"/>
    <property type="match status" value="1"/>
</dbReference>
<keyword evidence="2" id="KW-0902">Two-component regulatory system</keyword>
<dbReference type="SUPFAM" id="SSF52172">
    <property type="entry name" value="CheY-like"/>
    <property type="match status" value="1"/>
</dbReference>
<evidence type="ECO:0000313" key="6">
    <source>
        <dbReference type="EnsemblFungi" id="MAPG_01248T0"/>
    </source>
</evidence>
<dbReference type="InterPro" id="IPR001789">
    <property type="entry name" value="Sig_transdc_resp-reg_receiver"/>
</dbReference>
<reference evidence="6" key="5">
    <citation type="submission" date="2015-06" db="UniProtKB">
        <authorList>
            <consortium name="EnsemblFungi"/>
        </authorList>
    </citation>
    <scope>IDENTIFICATION</scope>
    <source>
        <strain evidence="6">ATCC 64411</strain>
    </source>
</reference>
<dbReference type="GO" id="GO:0000160">
    <property type="term" value="P:phosphorelay signal transduction system"/>
    <property type="evidence" value="ECO:0007669"/>
    <property type="project" value="UniProtKB-KW"/>
</dbReference>
<reference evidence="6" key="4">
    <citation type="journal article" date="2015" name="G3 (Bethesda)">
        <title>Genome sequences of three phytopathogenic species of the Magnaporthaceae family of fungi.</title>
        <authorList>
            <person name="Okagaki L.H."/>
            <person name="Nunes C.C."/>
            <person name="Sailsbery J."/>
            <person name="Clay B."/>
            <person name="Brown D."/>
            <person name="John T."/>
            <person name="Oh Y."/>
            <person name="Young N."/>
            <person name="Fitzgerald M."/>
            <person name="Haas B.J."/>
            <person name="Zeng Q."/>
            <person name="Young S."/>
            <person name="Adiconis X."/>
            <person name="Fan L."/>
            <person name="Levin J.Z."/>
            <person name="Mitchell T.K."/>
            <person name="Okubara P.A."/>
            <person name="Farman M.L."/>
            <person name="Kohn L.M."/>
            <person name="Birren B."/>
            <person name="Ma L.-J."/>
            <person name="Dean R.A."/>
        </authorList>
    </citation>
    <scope>NUCLEOTIDE SEQUENCE</scope>
    <source>
        <strain evidence="6">ATCC 64411 / 73-15</strain>
    </source>
</reference>
<organism evidence="6 7">
    <name type="scientific">Magnaporthiopsis poae (strain ATCC 64411 / 73-15)</name>
    <name type="common">Kentucky bluegrass fungus</name>
    <name type="synonym">Magnaporthe poae</name>
    <dbReference type="NCBI Taxonomy" id="644358"/>
    <lineage>
        <taxon>Eukaryota</taxon>
        <taxon>Fungi</taxon>
        <taxon>Dikarya</taxon>
        <taxon>Ascomycota</taxon>
        <taxon>Pezizomycotina</taxon>
        <taxon>Sordariomycetes</taxon>
        <taxon>Sordariomycetidae</taxon>
        <taxon>Magnaporthales</taxon>
        <taxon>Magnaporthaceae</taxon>
        <taxon>Magnaporthiopsis</taxon>
    </lineage>
</organism>
<proteinExistence type="predicted"/>
<reference evidence="5" key="1">
    <citation type="submission" date="2010-05" db="EMBL/GenBank/DDBJ databases">
        <title>The Genome Sequence of Magnaporthe poae strain ATCC 64411.</title>
        <authorList>
            <consortium name="The Broad Institute Genome Sequencing Platform"/>
            <consortium name="Broad Institute Genome Sequencing Center for Infectious Disease"/>
            <person name="Ma L.-J."/>
            <person name="Dead R."/>
            <person name="Young S."/>
            <person name="Zeng Q."/>
            <person name="Koehrsen M."/>
            <person name="Alvarado L."/>
            <person name="Berlin A."/>
            <person name="Chapman S.B."/>
            <person name="Chen Z."/>
            <person name="Freedman E."/>
            <person name="Gellesch M."/>
            <person name="Goldberg J."/>
            <person name="Griggs A."/>
            <person name="Gujja S."/>
            <person name="Heilman E.R."/>
            <person name="Heiman D."/>
            <person name="Hepburn T."/>
            <person name="Howarth C."/>
            <person name="Jen D."/>
            <person name="Larson L."/>
            <person name="Mehta T."/>
            <person name="Neiman D."/>
            <person name="Pearson M."/>
            <person name="Roberts A."/>
            <person name="Saif S."/>
            <person name="Shea T."/>
            <person name="Shenoy N."/>
            <person name="Sisk P."/>
            <person name="Stolte C."/>
            <person name="Sykes S."/>
            <person name="Walk T."/>
            <person name="White J."/>
            <person name="Yandava C."/>
            <person name="Haas B."/>
            <person name="Nusbaum C."/>
            <person name="Birren B."/>
        </authorList>
    </citation>
    <scope>NUCLEOTIDE SEQUENCE</scope>
    <source>
        <strain evidence="5">ATCC 64411</strain>
    </source>
</reference>
<reference evidence="5" key="3">
    <citation type="submission" date="2011-03" db="EMBL/GenBank/DDBJ databases">
        <title>Annotation of Magnaporthe poae ATCC 64411.</title>
        <authorList>
            <person name="Ma L.-J."/>
            <person name="Dead R."/>
            <person name="Young S.K."/>
            <person name="Zeng Q."/>
            <person name="Gargeya S."/>
            <person name="Fitzgerald M."/>
            <person name="Haas B."/>
            <person name="Abouelleil A."/>
            <person name="Alvarado L."/>
            <person name="Arachchi H.M."/>
            <person name="Berlin A."/>
            <person name="Brown A."/>
            <person name="Chapman S.B."/>
            <person name="Chen Z."/>
            <person name="Dunbar C."/>
            <person name="Freedman E."/>
            <person name="Gearin G."/>
            <person name="Gellesch M."/>
            <person name="Goldberg J."/>
            <person name="Griggs A."/>
            <person name="Gujja S."/>
            <person name="Heiman D."/>
            <person name="Howarth C."/>
            <person name="Larson L."/>
            <person name="Lui A."/>
            <person name="MacDonald P.J.P."/>
            <person name="Mehta T."/>
            <person name="Montmayeur A."/>
            <person name="Murphy C."/>
            <person name="Neiman D."/>
            <person name="Pearson M."/>
            <person name="Priest M."/>
            <person name="Roberts A."/>
            <person name="Saif S."/>
            <person name="Shea T."/>
            <person name="Shenoy N."/>
            <person name="Sisk P."/>
            <person name="Stolte C."/>
            <person name="Sykes S."/>
            <person name="Yandava C."/>
            <person name="Wortman J."/>
            <person name="Nusbaum C."/>
            <person name="Birren B."/>
        </authorList>
    </citation>
    <scope>NUCLEOTIDE SEQUENCE</scope>
    <source>
        <strain evidence="5">ATCC 64411</strain>
    </source>
</reference>
<keyword evidence="1 3" id="KW-0597">Phosphoprotein</keyword>
<dbReference type="VEuPathDB" id="FungiDB:MAPG_01248"/>
<dbReference type="PANTHER" id="PTHR45339:SF1">
    <property type="entry name" value="HYBRID SIGNAL TRANSDUCTION HISTIDINE KINASE J"/>
    <property type="match status" value="1"/>
</dbReference>
<evidence type="ECO:0000256" key="3">
    <source>
        <dbReference type="PROSITE-ProRule" id="PRU00169"/>
    </source>
</evidence>
<dbReference type="PROSITE" id="PS50110">
    <property type="entry name" value="RESPONSE_REGULATORY"/>
    <property type="match status" value="1"/>
</dbReference>
<dbReference type="EMBL" id="GL876966">
    <property type="protein sequence ID" value="KLU82172.1"/>
    <property type="molecule type" value="Genomic_DNA"/>
</dbReference>
<dbReference type="EMBL" id="ADBL01000293">
    <property type="status" value="NOT_ANNOTATED_CDS"/>
    <property type="molecule type" value="Genomic_DNA"/>
</dbReference>
<accession>A0A0C4DN69</accession>
<reference evidence="7" key="2">
    <citation type="submission" date="2010-05" db="EMBL/GenBank/DDBJ databases">
        <title>The genome sequence of Magnaporthe poae strain ATCC 64411.</title>
        <authorList>
            <person name="Ma L.-J."/>
            <person name="Dead R."/>
            <person name="Young S."/>
            <person name="Zeng Q."/>
            <person name="Koehrsen M."/>
            <person name="Alvarado L."/>
            <person name="Berlin A."/>
            <person name="Chapman S.B."/>
            <person name="Chen Z."/>
            <person name="Freedman E."/>
            <person name="Gellesch M."/>
            <person name="Goldberg J."/>
            <person name="Griggs A."/>
            <person name="Gujja S."/>
            <person name="Heilman E.R."/>
            <person name="Heiman D."/>
            <person name="Hepburn T."/>
            <person name="Howarth C."/>
            <person name="Jen D."/>
            <person name="Larson L."/>
            <person name="Mehta T."/>
            <person name="Neiman D."/>
            <person name="Pearson M."/>
            <person name="Roberts A."/>
            <person name="Saif S."/>
            <person name="Shea T."/>
            <person name="Shenoy N."/>
            <person name="Sisk P."/>
            <person name="Stolte C."/>
            <person name="Sykes S."/>
            <person name="Walk T."/>
            <person name="White J."/>
            <person name="Yandava C."/>
            <person name="Haas B."/>
            <person name="Nusbaum C."/>
            <person name="Birren B."/>
        </authorList>
    </citation>
    <scope>NUCLEOTIDE SEQUENCE [LARGE SCALE GENOMIC DNA]</scope>
    <source>
        <strain evidence="7">ATCC 64411 / 73-15</strain>
    </source>
</reference>
<dbReference type="OrthoDB" id="60033at2759"/>
<dbReference type="eggNOG" id="ENOG502SWGD">
    <property type="taxonomic scope" value="Eukaryota"/>
</dbReference>
<dbReference type="Gene3D" id="3.40.50.2300">
    <property type="match status" value="1"/>
</dbReference>
<dbReference type="CDD" id="cd17546">
    <property type="entry name" value="REC_hyHK_CKI1_RcsC-like"/>
    <property type="match status" value="1"/>
</dbReference>
<keyword evidence="7" id="KW-1185">Reference proteome</keyword>
<dbReference type="AlphaFoldDB" id="A0A0C4DN69"/>
<sequence>MTPDTREHIEAIAPRTRILFVDDSSIHRKIFQKLVAKIGFTDLDLAASGQEGVDMFLANPLGYDVVFMDRHMPGMGGAEATEKIRSAGFLSVPIIDMNTLAWGDPKQNKEEGKRTWIAKPFSLEALARTIMDWVPKERTTWPVVVNSRL</sequence>
<feature type="domain" description="Response regulatory" evidence="4">
    <location>
        <begin position="17"/>
        <end position="134"/>
    </location>
</feature>
<dbReference type="InterPro" id="IPR011006">
    <property type="entry name" value="CheY-like_superfamily"/>
</dbReference>
<dbReference type="EnsemblFungi" id="MAPG_01248T0">
    <property type="protein sequence ID" value="MAPG_01248T0"/>
    <property type="gene ID" value="MAPG_01248"/>
</dbReference>
<protein>
    <recommendedName>
        <fullName evidence="4">Response regulatory domain-containing protein</fullName>
    </recommendedName>
</protein>
<gene>
    <name evidence="5" type="ORF">MAPG_01248</name>
</gene>
<dbReference type="STRING" id="644358.A0A0C4DN69"/>
<dbReference type="Pfam" id="PF00072">
    <property type="entry name" value="Response_reg"/>
    <property type="match status" value="1"/>
</dbReference>
<evidence type="ECO:0000259" key="4">
    <source>
        <dbReference type="PROSITE" id="PS50110"/>
    </source>
</evidence>
<evidence type="ECO:0000256" key="1">
    <source>
        <dbReference type="ARBA" id="ARBA00022553"/>
    </source>
</evidence>
<name>A0A0C4DN69_MAGP6</name>
<dbReference type="Proteomes" id="UP000011715">
    <property type="component" value="Unassembled WGS sequence"/>
</dbReference>